<evidence type="ECO:0000313" key="11">
    <source>
        <dbReference type="Proteomes" id="UP000002484"/>
    </source>
</evidence>
<dbReference type="Pfam" id="PF02518">
    <property type="entry name" value="HATPase_c"/>
    <property type="match status" value="1"/>
</dbReference>
<gene>
    <name evidence="10" type="ordered locus">FraEuI1c_1917</name>
</gene>
<sequence length="428" mass="44918">MTTRARELLNRSRALLGGSREAAAQLLAPPPTRSTPARSVRTQPPAGSRVPGVRAAATPSPAEEALSAICADLALRDLNLVDTLLAQLEEMESREEDADRLAELYRLDHLAARLRRNAENLRVLAGRDAGEQGSQTSSLVDVIRGAMSSIDHYQRVTVGRVVNLGVVGFAAEDVSRLLAELLDNATKSSPPHSPVRVGAHLTETGSALLRIEDEGIGLPAERLRQINQRLTADPVLDDDAVRHMGLAVVRRLATRHGIKVWLDHRHPHGTTGSVLLPAPLVCELPDAGWSGLQTVSVPAGADGPRQSGDVEDRMVSAALNGNGSRPAAGTRGAGRLPARRAEPAPASPPPAAASAGTTASGLPRRVSHSLRDTYGDAIGARTAARAGTGAPEGAAEAVDPTVGHKQLLADLGAFSEGERAARDERRAD</sequence>
<feature type="compositionally biased region" description="Low complexity" evidence="8">
    <location>
        <begin position="323"/>
        <end position="336"/>
    </location>
</feature>
<dbReference type="EC" id="2.7.13.3" evidence="2"/>
<dbReference type="InterPro" id="IPR003594">
    <property type="entry name" value="HATPase_dom"/>
</dbReference>
<dbReference type="InterPro" id="IPR050428">
    <property type="entry name" value="TCS_sensor_his_kinase"/>
</dbReference>
<dbReference type="InParanoid" id="E3ITS1"/>
<dbReference type="KEGG" id="fri:FraEuI1c_1917"/>
<feature type="compositionally biased region" description="Low complexity" evidence="8">
    <location>
        <begin position="352"/>
        <end position="363"/>
    </location>
</feature>
<feature type="region of interest" description="Disordered" evidence="8">
    <location>
        <begin position="20"/>
        <end position="58"/>
    </location>
</feature>
<dbReference type="InterPro" id="IPR036890">
    <property type="entry name" value="HATPase_C_sf"/>
</dbReference>
<proteinExistence type="predicted"/>
<keyword evidence="11" id="KW-1185">Reference proteome</keyword>
<comment type="catalytic activity">
    <reaction evidence="1">
        <text>ATP + protein L-histidine = ADP + protein N-phospho-L-histidine.</text>
        <dbReference type="EC" id="2.7.13.3"/>
    </reaction>
</comment>
<accession>E3ITS1</accession>
<keyword evidence="5" id="KW-0812">Transmembrane</keyword>
<evidence type="ECO:0000256" key="6">
    <source>
        <dbReference type="ARBA" id="ARBA00022777"/>
    </source>
</evidence>
<evidence type="ECO:0000256" key="2">
    <source>
        <dbReference type="ARBA" id="ARBA00012438"/>
    </source>
</evidence>
<dbReference type="GO" id="GO:0004673">
    <property type="term" value="F:protein histidine kinase activity"/>
    <property type="evidence" value="ECO:0007669"/>
    <property type="project" value="UniProtKB-EC"/>
</dbReference>
<organism evidence="10 11">
    <name type="scientific">Pseudofrankia inefficax (strain DSM 45817 / CECT 9037 / DDB 130130 / EuI1c)</name>
    <name type="common">Frankia inefficax</name>
    <dbReference type="NCBI Taxonomy" id="298654"/>
    <lineage>
        <taxon>Bacteria</taxon>
        <taxon>Bacillati</taxon>
        <taxon>Actinomycetota</taxon>
        <taxon>Actinomycetes</taxon>
        <taxon>Frankiales</taxon>
        <taxon>Frankiaceae</taxon>
        <taxon>Pseudofrankia</taxon>
    </lineage>
</organism>
<dbReference type="eggNOG" id="COG2205">
    <property type="taxonomic scope" value="Bacteria"/>
</dbReference>
<dbReference type="EMBL" id="CP002299">
    <property type="protein sequence ID" value="ADP79968.1"/>
    <property type="molecule type" value="Genomic_DNA"/>
</dbReference>
<evidence type="ECO:0000256" key="7">
    <source>
        <dbReference type="ARBA" id="ARBA00022989"/>
    </source>
</evidence>
<dbReference type="HOGENOM" id="CLU_034185_0_0_11"/>
<evidence type="ECO:0000256" key="4">
    <source>
        <dbReference type="ARBA" id="ARBA00022679"/>
    </source>
</evidence>
<feature type="region of interest" description="Disordered" evidence="8">
    <location>
        <begin position="409"/>
        <end position="428"/>
    </location>
</feature>
<dbReference type="GO" id="GO:0000160">
    <property type="term" value="P:phosphorelay signal transduction system"/>
    <property type="evidence" value="ECO:0007669"/>
    <property type="project" value="TreeGrafter"/>
</dbReference>
<evidence type="ECO:0000256" key="8">
    <source>
        <dbReference type="SAM" id="MobiDB-lite"/>
    </source>
</evidence>
<evidence type="ECO:0000313" key="10">
    <source>
        <dbReference type="EMBL" id="ADP79968.1"/>
    </source>
</evidence>
<keyword evidence="7" id="KW-0472">Membrane</keyword>
<dbReference type="AlphaFoldDB" id="E3ITS1"/>
<feature type="region of interest" description="Disordered" evidence="8">
    <location>
        <begin position="318"/>
        <end position="365"/>
    </location>
</feature>
<dbReference type="PANTHER" id="PTHR45436:SF5">
    <property type="entry name" value="SENSOR HISTIDINE KINASE TRCS"/>
    <property type="match status" value="1"/>
</dbReference>
<dbReference type="RefSeq" id="WP_013423087.1">
    <property type="nucleotide sequence ID" value="NC_014666.1"/>
</dbReference>
<dbReference type="PANTHER" id="PTHR45436">
    <property type="entry name" value="SENSOR HISTIDINE KINASE YKOH"/>
    <property type="match status" value="1"/>
</dbReference>
<dbReference type="Gene3D" id="3.30.565.10">
    <property type="entry name" value="Histidine kinase-like ATPase, C-terminal domain"/>
    <property type="match status" value="1"/>
</dbReference>
<keyword evidence="6 10" id="KW-0418">Kinase</keyword>
<dbReference type="STRING" id="298654.FraEuI1c_1917"/>
<feature type="compositionally biased region" description="Basic and acidic residues" evidence="8">
    <location>
        <begin position="416"/>
        <end position="428"/>
    </location>
</feature>
<evidence type="ECO:0000256" key="1">
    <source>
        <dbReference type="ARBA" id="ARBA00000085"/>
    </source>
</evidence>
<dbReference type="PROSITE" id="PS50109">
    <property type="entry name" value="HIS_KIN"/>
    <property type="match status" value="1"/>
</dbReference>
<dbReference type="SMART" id="SM00387">
    <property type="entry name" value="HATPase_c"/>
    <property type="match status" value="1"/>
</dbReference>
<dbReference type="GO" id="GO:0005886">
    <property type="term" value="C:plasma membrane"/>
    <property type="evidence" value="ECO:0007669"/>
    <property type="project" value="TreeGrafter"/>
</dbReference>
<dbReference type="Proteomes" id="UP000002484">
    <property type="component" value="Chromosome"/>
</dbReference>
<dbReference type="InterPro" id="IPR005467">
    <property type="entry name" value="His_kinase_dom"/>
</dbReference>
<keyword evidence="3" id="KW-0597">Phosphoprotein</keyword>
<name>E3ITS1_PSEI1</name>
<evidence type="ECO:0000256" key="5">
    <source>
        <dbReference type="ARBA" id="ARBA00022692"/>
    </source>
</evidence>
<evidence type="ECO:0000256" key="3">
    <source>
        <dbReference type="ARBA" id="ARBA00022553"/>
    </source>
</evidence>
<evidence type="ECO:0000259" key="9">
    <source>
        <dbReference type="PROSITE" id="PS50109"/>
    </source>
</evidence>
<reference evidence="10 11" key="1">
    <citation type="submission" date="2010-10" db="EMBL/GenBank/DDBJ databases">
        <title>Complete sequence of Frankia sp. EuI1c.</title>
        <authorList>
            <consortium name="US DOE Joint Genome Institute"/>
            <person name="Lucas S."/>
            <person name="Copeland A."/>
            <person name="Lapidus A."/>
            <person name="Cheng J.-F."/>
            <person name="Bruce D."/>
            <person name="Goodwin L."/>
            <person name="Pitluck S."/>
            <person name="Chertkov O."/>
            <person name="Detter J.C."/>
            <person name="Han C."/>
            <person name="Tapia R."/>
            <person name="Land M."/>
            <person name="Hauser L."/>
            <person name="Jeffries C."/>
            <person name="Kyrpides N."/>
            <person name="Ivanova N."/>
            <person name="Mikhailova N."/>
            <person name="Beauchemin N."/>
            <person name="Sen A."/>
            <person name="Sur S.A."/>
            <person name="Gtari M."/>
            <person name="Wall L."/>
            <person name="Tisa L."/>
            <person name="Woyke T."/>
        </authorList>
    </citation>
    <scope>NUCLEOTIDE SEQUENCE [LARGE SCALE GENOMIC DNA]</scope>
    <source>
        <strain evidence="11">DSM 45817 / CECT 9037 / EuI1c</strain>
    </source>
</reference>
<keyword evidence="4" id="KW-0808">Transferase</keyword>
<feature type="domain" description="Histidine kinase" evidence="9">
    <location>
        <begin position="174"/>
        <end position="280"/>
    </location>
</feature>
<protein>
    <recommendedName>
        <fullName evidence="2">histidine kinase</fullName>
        <ecNumber evidence="2">2.7.13.3</ecNumber>
    </recommendedName>
</protein>
<dbReference type="SUPFAM" id="SSF55874">
    <property type="entry name" value="ATPase domain of HSP90 chaperone/DNA topoisomerase II/histidine kinase"/>
    <property type="match status" value="1"/>
</dbReference>
<keyword evidence="7" id="KW-1133">Transmembrane helix</keyword>
<dbReference type="OrthoDB" id="3502710at2"/>